<gene>
    <name evidence="1" type="ORF">RPERSI_LOCUS36854</name>
</gene>
<comment type="caution">
    <text evidence="1">The sequence shown here is derived from an EMBL/GenBank/DDBJ whole genome shotgun (WGS) entry which is preliminary data.</text>
</comment>
<accession>A0ACA9T144</accession>
<keyword evidence="2" id="KW-1185">Reference proteome</keyword>
<feature type="non-terminal residue" evidence="1">
    <location>
        <position position="1"/>
    </location>
</feature>
<organism evidence="1 2">
    <name type="scientific">Racocetra persica</name>
    <dbReference type="NCBI Taxonomy" id="160502"/>
    <lineage>
        <taxon>Eukaryota</taxon>
        <taxon>Fungi</taxon>
        <taxon>Fungi incertae sedis</taxon>
        <taxon>Mucoromycota</taxon>
        <taxon>Glomeromycotina</taxon>
        <taxon>Glomeromycetes</taxon>
        <taxon>Diversisporales</taxon>
        <taxon>Gigasporaceae</taxon>
        <taxon>Racocetra</taxon>
    </lineage>
</organism>
<name>A0ACA9T144_9GLOM</name>
<feature type="non-terminal residue" evidence="1">
    <location>
        <position position="62"/>
    </location>
</feature>
<proteinExistence type="predicted"/>
<evidence type="ECO:0000313" key="2">
    <source>
        <dbReference type="Proteomes" id="UP000789920"/>
    </source>
</evidence>
<reference evidence="1" key="1">
    <citation type="submission" date="2021-06" db="EMBL/GenBank/DDBJ databases">
        <authorList>
            <person name="Kallberg Y."/>
            <person name="Tangrot J."/>
            <person name="Rosling A."/>
        </authorList>
    </citation>
    <scope>NUCLEOTIDE SEQUENCE</scope>
    <source>
        <strain evidence="1">MA461A</strain>
    </source>
</reference>
<dbReference type="EMBL" id="CAJVQC010179479">
    <property type="protein sequence ID" value="CAG8852013.1"/>
    <property type="molecule type" value="Genomic_DNA"/>
</dbReference>
<evidence type="ECO:0000313" key="1">
    <source>
        <dbReference type="EMBL" id="CAG8852013.1"/>
    </source>
</evidence>
<dbReference type="Proteomes" id="UP000789920">
    <property type="component" value="Unassembled WGS sequence"/>
</dbReference>
<protein>
    <submittedName>
        <fullName evidence="1">22372_t:CDS:1</fullName>
    </submittedName>
</protein>
<sequence length="62" mass="7363">QDFANWLLQLGEDRPEHTAERDDYIKLPDDILLPFQNIQDFINFVYPDLTSVNTNSSYFVNR</sequence>